<evidence type="ECO:0000256" key="3">
    <source>
        <dbReference type="ARBA" id="ARBA00022630"/>
    </source>
</evidence>
<feature type="domain" description="Acyl-CoA dehydrogenase/oxidase N-terminal" evidence="9">
    <location>
        <begin position="6"/>
        <end position="110"/>
    </location>
</feature>
<protein>
    <submittedName>
        <fullName evidence="10">Acyl-CoA dehydrogenase</fullName>
    </submittedName>
</protein>
<evidence type="ECO:0000259" key="8">
    <source>
        <dbReference type="Pfam" id="PF02770"/>
    </source>
</evidence>
<organism evidence="10 11">
    <name type="scientific">Flavimaribacter sediminis</name>
    <dbReference type="NCBI Taxonomy" id="2865987"/>
    <lineage>
        <taxon>Bacteria</taxon>
        <taxon>Pseudomonadati</taxon>
        <taxon>Pseudomonadota</taxon>
        <taxon>Alphaproteobacteria</taxon>
        <taxon>Hyphomicrobiales</taxon>
        <taxon>Rhizobiaceae</taxon>
        <taxon>Flavimaribacter</taxon>
    </lineage>
</organism>
<dbReference type="Pfam" id="PF02771">
    <property type="entry name" value="Acyl-CoA_dh_N"/>
    <property type="match status" value="1"/>
</dbReference>
<keyword evidence="3 6" id="KW-0285">Flavoprotein</keyword>
<keyword evidence="5 6" id="KW-0560">Oxidoreductase</keyword>
<evidence type="ECO:0000259" key="9">
    <source>
        <dbReference type="Pfam" id="PF02771"/>
    </source>
</evidence>
<dbReference type="InterPro" id="IPR036250">
    <property type="entry name" value="AcylCo_DH-like_C"/>
</dbReference>
<dbReference type="GO" id="GO:0050660">
    <property type="term" value="F:flavin adenine dinucleotide binding"/>
    <property type="evidence" value="ECO:0007669"/>
    <property type="project" value="InterPro"/>
</dbReference>
<accession>A0AAE2ZNT5</accession>
<keyword evidence="11" id="KW-1185">Reference proteome</keyword>
<dbReference type="InterPro" id="IPR009100">
    <property type="entry name" value="AcylCoA_DH/oxidase_NM_dom_sf"/>
</dbReference>
<dbReference type="InterPro" id="IPR013786">
    <property type="entry name" value="AcylCoA_DH/ox_N"/>
</dbReference>
<dbReference type="GO" id="GO:0003995">
    <property type="term" value="F:acyl-CoA dehydrogenase activity"/>
    <property type="evidence" value="ECO:0007669"/>
    <property type="project" value="TreeGrafter"/>
</dbReference>
<dbReference type="Pfam" id="PF02770">
    <property type="entry name" value="Acyl-CoA_dh_M"/>
    <property type="match status" value="1"/>
</dbReference>
<comment type="similarity">
    <text evidence="2 6">Belongs to the acyl-CoA dehydrogenase family.</text>
</comment>
<dbReference type="Gene3D" id="1.20.140.10">
    <property type="entry name" value="Butyryl-CoA Dehydrogenase, subunit A, domain 3"/>
    <property type="match status" value="1"/>
</dbReference>
<evidence type="ECO:0000313" key="10">
    <source>
        <dbReference type="EMBL" id="MBW8636812.1"/>
    </source>
</evidence>
<evidence type="ECO:0000313" key="11">
    <source>
        <dbReference type="Proteomes" id="UP001196509"/>
    </source>
</evidence>
<dbReference type="AlphaFoldDB" id="A0AAE2ZNT5"/>
<evidence type="ECO:0000256" key="2">
    <source>
        <dbReference type="ARBA" id="ARBA00009347"/>
    </source>
</evidence>
<dbReference type="SUPFAM" id="SSF56645">
    <property type="entry name" value="Acyl-CoA dehydrogenase NM domain-like"/>
    <property type="match status" value="1"/>
</dbReference>
<dbReference type="Gene3D" id="1.10.540.10">
    <property type="entry name" value="Acyl-CoA dehydrogenase/oxidase, N-terminal domain"/>
    <property type="match status" value="1"/>
</dbReference>
<dbReference type="InterPro" id="IPR009075">
    <property type="entry name" value="AcylCo_DH/oxidase_C"/>
</dbReference>
<dbReference type="Pfam" id="PF00441">
    <property type="entry name" value="Acyl-CoA_dh_1"/>
    <property type="match status" value="1"/>
</dbReference>
<evidence type="ECO:0000256" key="6">
    <source>
        <dbReference type="RuleBase" id="RU362125"/>
    </source>
</evidence>
<reference evidence="10" key="1">
    <citation type="submission" date="2021-08" db="EMBL/GenBank/DDBJ databases">
        <title>Hoeflea bacterium WL0058 sp. nov., isolated from the sediment.</title>
        <authorList>
            <person name="Wang L."/>
            <person name="Zhang D."/>
        </authorList>
    </citation>
    <scope>NUCLEOTIDE SEQUENCE</scope>
    <source>
        <strain evidence="10">WL0058</strain>
    </source>
</reference>
<dbReference type="PANTHER" id="PTHR43884:SF20">
    <property type="entry name" value="ACYL-COA DEHYDROGENASE FADE28"/>
    <property type="match status" value="1"/>
</dbReference>
<evidence type="ECO:0000259" key="7">
    <source>
        <dbReference type="Pfam" id="PF00441"/>
    </source>
</evidence>
<dbReference type="InterPro" id="IPR046373">
    <property type="entry name" value="Acyl-CoA_Oxase/DH_mid-dom_sf"/>
</dbReference>
<comment type="caution">
    <text evidence="10">The sequence shown here is derived from an EMBL/GenBank/DDBJ whole genome shotgun (WGS) entry which is preliminary data.</text>
</comment>
<evidence type="ECO:0000256" key="5">
    <source>
        <dbReference type="ARBA" id="ARBA00023002"/>
    </source>
</evidence>
<evidence type="ECO:0000256" key="4">
    <source>
        <dbReference type="ARBA" id="ARBA00022827"/>
    </source>
</evidence>
<keyword evidence="4 6" id="KW-0274">FAD</keyword>
<dbReference type="PANTHER" id="PTHR43884">
    <property type="entry name" value="ACYL-COA DEHYDROGENASE"/>
    <property type="match status" value="1"/>
</dbReference>
<evidence type="ECO:0000256" key="1">
    <source>
        <dbReference type="ARBA" id="ARBA00001974"/>
    </source>
</evidence>
<dbReference type="RefSeq" id="WP_220227462.1">
    <property type="nucleotide sequence ID" value="NZ_JAICBX010000001.1"/>
</dbReference>
<dbReference type="Gene3D" id="2.40.110.10">
    <property type="entry name" value="Butyryl-CoA Dehydrogenase, subunit A, domain 2"/>
    <property type="match status" value="1"/>
</dbReference>
<name>A0AAE2ZNT5_9HYPH</name>
<dbReference type="CDD" id="cd00567">
    <property type="entry name" value="ACAD"/>
    <property type="match status" value="1"/>
</dbReference>
<proteinExistence type="inferred from homology"/>
<sequence length="380" mass="41038">MDFTLTEDRAMLKDMVARFVADNYPLEKRHEIAESTDGFSREMWAQFAELGLIGALFSEEDGGFGGAGFDISVLFEELGRGLVVEPFLASAILAGGVISQLGDDEQKSALADIIAGGRLAAFAHGEPDGRYDLSAVKTTCSKGEDRWTLNGNKAVVLNADTADLLVVTARSSGDAWDEDGVCAFLIPADTDGVEIRGYPTIDGLRASEISLNNVKVPDSALLGAEGKAYPAVEMAIARANVALCAESIGLMEVCRDITLEYLKTRKQFGVPIGKFQALQHRMATVLTEIEQARSAVINAAGRLTLDRIDREKAVSTAKTLCGQIGRLVAEEAIQMHGGIAMTWEYSLPHFAKRLIMIDHQFGDVDYHMARYIELSAAQAA</sequence>
<feature type="domain" description="Acyl-CoA oxidase/dehydrogenase middle" evidence="8">
    <location>
        <begin position="121"/>
        <end position="214"/>
    </location>
</feature>
<gene>
    <name evidence="10" type="ORF">K1W69_06405</name>
</gene>
<dbReference type="SUPFAM" id="SSF47203">
    <property type="entry name" value="Acyl-CoA dehydrogenase C-terminal domain-like"/>
    <property type="match status" value="1"/>
</dbReference>
<dbReference type="InterPro" id="IPR037069">
    <property type="entry name" value="AcylCoA_DH/ox_N_sf"/>
</dbReference>
<comment type="cofactor">
    <cofactor evidence="1 6">
        <name>FAD</name>
        <dbReference type="ChEBI" id="CHEBI:57692"/>
    </cofactor>
</comment>
<dbReference type="EMBL" id="JAICBX010000001">
    <property type="protein sequence ID" value="MBW8636812.1"/>
    <property type="molecule type" value="Genomic_DNA"/>
</dbReference>
<dbReference type="InterPro" id="IPR006091">
    <property type="entry name" value="Acyl-CoA_Oxase/DH_mid-dom"/>
</dbReference>
<dbReference type="Proteomes" id="UP001196509">
    <property type="component" value="Unassembled WGS sequence"/>
</dbReference>
<feature type="domain" description="Acyl-CoA dehydrogenase/oxidase C-terminal" evidence="7">
    <location>
        <begin position="235"/>
        <end position="352"/>
    </location>
</feature>